<dbReference type="GO" id="GO:0016887">
    <property type="term" value="F:ATP hydrolysis activity"/>
    <property type="evidence" value="ECO:0007669"/>
    <property type="project" value="InterPro"/>
</dbReference>
<dbReference type="PROSITE" id="PS50893">
    <property type="entry name" value="ABC_TRANSPORTER_2"/>
    <property type="match status" value="2"/>
</dbReference>
<keyword evidence="3" id="KW-0547">Nucleotide-binding</keyword>
<evidence type="ECO:0000256" key="1">
    <source>
        <dbReference type="ARBA" id="ARBA00022448"/>
    </source>
</evidence>
<proteinExistence type="predicted"/>
<sequence length="509" mass="55452">MSTTTESTPRLSLRGITKRFGATVALNDVSFDVLPGQRLAVLGENGAGKSTLMKILVGAYSPDEGKIELEGTPYSPASPAASMAAGVSIVYQEPSFFPHLTVLENFYVGRENTDKLGNLTWEAMRKHAAEALVDLDLDPRLLSRTMGTLSLAEQQMVLIARAVDVKCEVLILDEPTSILTASEVDRLFATIDRLATRGVSILYITHRFDEIPRVADRVVVLRDGVLAGDIPAGEATHDTIVKMMSGRTVQNVTRRQSRVERETLLQIKGLSRKGEFESIDLELEAGEILGLYGLVGAGRTELALCIFGDTQPESGEMLLRNETYRPKSPRQAMSKGVAYLPEDRKTQGNFRYMSTGQNIESASLDSFSNVFGKLNLSGLKKLGQDWLDRLRIKAPNLKFPVTGLSGGHQQKALLARWLATDPQLLLLDEPTRGIDVGTKAEIHSEILRLADQGIGVVIISSELPELFAVADRVVILREGKIAASLEGEAITEDAVLRATLGIDEMGGVR</sequence>
<dbReference type="SMART" id="SM00382">
    <property type="entry name" value="AAA"/>
    <property type="match status" value="2"/>
</dbReference>
<dbReference type="InterPro" id="IPR027417">
    <property type="entry name" value="P-loop_NTPase"/>
</dbReference>
<evidence type="ECO:0000313" key="6">
    <source>
        <dbReference type="EMBL" id="XBW08533.1"/>
    </source>
</evidence>
<dbReference type="KEGG" id="sapp:SAC06_02950"/>
<dbReference type="PANTHER" id="PTHR43790:SF9">
    <property type="entry name" value="GALACTOFURANOSE TRANSPORTER ATP-BINDING PROTEIN YTFR"/>
    <property type="match status" value="1"/>
</dbReference>
<dbReference type="InterPro" id="IPR003439">
    <property type="entry name" value="ABC_transporter-like_ATP-bd"/>
</dbReference>
<evidence type="ECO:0000256" key="2">
    <source>
        <dbReference type="ARBA" id="ARBA00022737"/>
    </source>
</evidence>
<keyword evidence="2" id="KW-0677">Repeat</keyword>
<keyword evidence="4 6" id="KW-0067">ATP-binding</keyword>
<reference evidence="6" key="1">
    <citation type="submission" date="2023-11" db="EMBL/GenBank/DDBJ databases">
        <title>Scrofimicrobium hongkongense sp. nov., isolated from a patient with peritonitis.</title>
        <authorList>
            <person name="Lao H.Y."/>
            <person name="Wong A.Y.P."/>
            <person name="Ng T.L."/>
            <person name="Wong R.Y.L."/>
            <person name="Yau M.C.Y."/>
            <person name="Lam J.Y.W."/>
            <person name="Siu G.K.H."/>
        </authorList>
    </citation>
    <scope>NUCLEOTIDE SEQUENCE</scope>
    <source>
        <strain evidence="6">R131</strain>
    </source>
</reference>
<dbReference type="SUPFAM" id="SSF52540">
    <property type="entry name" value="P-loop containing nucleoside triphosphate hydrolases"/>
    <property type="match status" value="2"/>
</dbReference>
<dbReference type="GO" id="GO:0005524">
    <property type="term" value="F:ATP binding"/>
    <property type="evidence" value="ECO:0007669"/>
    <property type="project" value="UniProtKB-KW"/>
</dbReference>
<name>A0AAU7VAT7_9ACTO</name>
<dbReference type="CDD" id="cd03215">
    <property type="entry name" value="ABC_Carb_Monos_II"/>
    <property type="match status" value="1"/>
</dbReference>
<keyword evidence="1" id="KW-0813">Transport</keyword>
<feature type="domain" description="ABC transporter" evidence="5">
    <location>
        <begin position="259"/>
        <end position="503"/>
    </location>
</feature>
<protein>
    <submittedName>
        <fullName evidence="6">Sugar ABC transporter ATP-binding protein</fullName>
    </submittedName>
</protein>
<evidence type="ECO:0000259" key="5">
    <source>
        <dbReference type="PROSITE" id="PS50893"/>
    </source>
</evidence>
<dbReference type="Pfam" id="PF00005">
    <property type="entry name" value="ABC_tran"/>
    <property type="match status" value="2"/>
</dbReference>
<dbReference type="EMBL" id="CP138335">
    <property type="protein sequence ID" value="XBW08533.1"/>
    <property type="molecule type" value="Genomic_DNA"/>
</dbReference>
<dbReference type="InterPro" id="IPR003593">
    <property type="entry name" value="AAA+_ATPase"/>
</dbReference>
<dbReference type="RefSeq" id="WP_350258733.1">
    <property type="nucleotide sequence ID" value="NZ_CP138335.1"/>
</dbReference>
<evidence type="ECO:0000256" key="3">
    <source>
        <dbReference type="ARBA" id="ARBA00022741"/>
    </source>
</evidence>
<organism evidence="6">
    <name type="scientific">Scrofimicrobium appendicitidis</name>
    <dbReference type="NCBI Taxonomy" id="3079930"/>
    <lineage>
        <taxon>Bacteria</taxon>
        <taxon>Bacillati</taxon>
        <taxon>Actinomycetota</taxon>
        <taxon>Actinomycetes</taxon>
        <taxon>Actinomycetales</taxon>
        <taxon>Actinomycetaceae</taxon>
        <taxon>Scrofimicrobium</taxon>
    </lineage>
</organism>
<dbReference type="InterPro" id="IPR050107">
    <property type="entry name" value="ABC_carbohydrate_import_ATPase"/>
</dbReference>
<gene>
    <name evidence="6" type="ORF">SAC06_02950</name>
</gene>
<dbReference type="Gene3D" id="3.40.50.300">
    <property type="entry name" value="P-loop containing nucleotide triphosphate hydrolases"/>
    <property type="match status" value="2"/>
</dbReference>
<feature type="domain" description="ABC transporter" evidence="5">
    <location>
        <begin position="11"/>
        <end position="248"/>
    </location>
</feature>
<dbReference type="PANTHER" id="PTHR43790">
    <property type="entry name" value="CARBOHYDRATE TRANSPORT ATP-BINDING PROTEIN MG119-RELATED"/>
    <property type="match status" value="1"/>
</dbReference>
<dbReference type="CDD" id="cd03216">
    <property type="entry name" value="ABC_Carb_Monos_I"/>
    <property type="match status" value="1"/>
</dbReference>
<accession>A0AAU7VAT7</accession>
<dbReference type="AlphaFoldDB" id="A0AAU7VAT7"/>
<evidence type="ECO:0000256" key="4">
    <source>
        <dbReference type="ARBA" id="ARBA00022840"/>
    </source>
</evidence>